<dbReference type="OrthoDB" id="10580100at2759"/>
<dbReference type="PANTHER" id="PTHR15028:SF6">
    <property type="entry name" value="B-CELL DIFFERENTIATION ANTIGEN CD72"/>
    <property type="match status" value="1"/>
</dbReference>
<feature type="non-terminal residue" evidence="2">
    <location>
        <position position="1"/>
    </location>
</feature>
<feature type="region of interest" description="Disordered" evidence="1">
    <location>
        <begin position="32"/>
        <end position="71"/>
    </location>
</feature>
<evidence type="ECO:0000313" key="2">
    <source>
        <dbReference type="EMBL" id="RNA32033.1"/>
    </source>
</evidence>
<feature type="compositionally biased region" description="Polar residues" evidence="1">
    <location>
        <begin position="32"/>
        <end position="49"/>
    </location>
</feature>
<reference evidence="2 3" key="1">
    <citation type="journal article" date="2018" name="Sci. Rep.">
        <title>Genomic signatures of local adaptation to the degree of environmental predictability in rotifers.</title>
        <authorList>
            <person name="Franch-Gras L."/>
            <person name="Hahn C."/>
            <person name="Garcia-Roger E.M."/>
            <person name="Carmona M.J."/>
            <person name="Serra M."/>
            <person name="Gomez A."/>
        </authorList>
    </citation>
    <scope>NUCLEOTIDE SEQUENCE [LARGE SCALE GENOMIC DNA]</scope>
    <source>
        <strain evidence="2">HYR1</strain>
    </source>
</reference>
<proteinExistence type="predicted"/>
<keyword evidence="3" id="KW-1185">Reference proteome</keyword>
<feature type="compositionally biased region" description="Polar residues" evidence="1">
    <location>
        <begin position="57"/>
        <end position="71"/>
    </location>
</feature>
<dbReference type="PANTHER" id="PTHR15028">
    <property type="entry name" value="CD72-RELATED"/>
    <property type="match status" value="1"/>
</dbReference>
<dbReference type="GO" id="GO:0005886">
    <property type="term" value="C:plasma membrane"/>
    <property type="evidence" value="ECO:0007669"/>
    <property type="project" value="InterPro"/>
</dbReference>
<name>A0A3M7S890_BRAPC</name>
<dbReference type="EMBL" id="REGN01001861">
    <property type="protein sequence ID" value="RNA32033.1"/>
    <property type="molecule type" value="Genomic_DNA"/>
</dbReference>
<accession>A0A3M7S890</accession>
<dbReference type="InterPro" id="IPR016186">
    <property type="entry name" value="C-type_lectin-like/link_sf"/>
</dbReference>
<dbReference type="SUPFAM" id="SSF56436">
    <property type="entry name" value="C-type lectin-like"/>
    <property type="match status" value="1"/>
</dbReference>
<evidence type="ECO:0000256" key="1">
    <source>
        <dbReference type="SAM" id="MobiDB-lite"/>
    </source>
</evidence>
<evidence type="ECO:0000313" key="3">
    <source>
        <dbReference type="Proteomes" id="UP000276133"/>
    </source>
</evidence>
<evidence type="ECO:0008006" key="4">
    <source>
        <dbReference type="Google" id="ProtNLM"/>
    </source>
</evidence>
<dbReference type="Proteomes" id="UP000276133">
    <property type="component" value="Unassembled WGS sequence"/>
</dbReference>
<dbReference type="Gene3D" id="3.10.100.10">
    <property type="entry name" value="Mannose-Binding Protein A, subunit A"/>
    <property type="match status" value="1"/>
</dbReference>
<dbReference type="InterPro" id="IPR016187">
    <property type="entry name" value="CTDL_fold"/>
</dbReference>
<dbReference type="AlphaFoldDB" id="A0A3M7S890"/>
<dbReference type="InterPro" id="IPR039689">
    <property type="entry name" value="CD72"/>
</dbReference>
<dbReference type="GO" id="GO:0004888">
    <property type="term" value="F:transmembrane signaling receptor activity"/>
    <property type="evidence" value="ECO:0007669"/>
    <property type="project" value="InterPro"/>
</dbReference>
<gene>
    <name evidence="2" type="ORF">BpHYR1_025345</name>
</gene>
<sequence>EKIKIDLKIELPKNSMLNLILKASSSDSAECIQKESSQNVDQSSNQKNLTKNEDKALTSSETNQMSNAHTTHSSTKSILFVRKFIKFCALDTNENSSTPFETQEPSLATTTSNPLTTTAYGEQLQSSLMVEKIFPSEKTTTLPILEQKMCPENFRNYGKRCIYVSTEFKNWFEAKKKCEELHSRLIIPDTIFTFERVLLPVVYELNQDFWINAYFNVEFDEWLYPLNRLEISTVDVNQTNDLAFEKILNSQMIYIDPDENKEW</sequence>
<organism evidence="2 3">
    <name type="scientific">Brachionus plicatilis</name>
    <name type="common">Marine rotifer</name>
    <name type="synonym">Brachionus muelleri</name>
    <dbReference type="NCBI Taxonomy" id="10195"/>
    <lineage>
        <taxon>Eukaryota</taxon>
        <taxon>Metazoa</taxon>
        <taxon>Spiralia</taxon>
        <taxon>Gnathifera</taxon>
        <taxon>Rotifera</taxon>
        <taxon>Eurotatoria</taxon>
        <taxon>Monogononta</taxon>
        <taxon>Pseudotrocha</taxon>
        <taxon>Ploima</taxon>
        <taxon>Brachionidae</taxon>
        <taxon>Brachionus</taxon>
    </lineage>
</organism>
<comment type="caution">
    <text evidence="2">The sequence shown here is derived from an EMBL/GenBank/DDBJ whole genome shotgun (WGS) entry which is preliminary data.</text>
</comment>
<protein>
    <recommendedName>
        <fullName evidence="4">C-type lectin domain-containing protein</fullName>
    </recommendedName>
</protein>